<gene>
    <name evidence="7" type="ORF">SAMN05216559_3338</name>
</gene>
<keyword evidence="4 6" id="KW-1133">Transmembrane helix</keyword>
<evidence type="ECO:0000256" key="5">
    <source>
        <dbReference type="ARBA" id="ARBA00023136"/>
    </source>
</evidence>
<dbReference type="AlphaFoldDB" id="A0A1I6LX96"/>
<keyword evidence="2" id="KW-1003">Cell membrane</keyword>
<reference evidence="7 8" key="1">
    <citation type="submission" date="2016-10" db="EMBL/GenBank/DDBJ databases">
        <authorList>
            <person name="de Groot N.N."/>
        </authorList>
    </citation>
    <scope>NUCLEOTIDE SEQUENCE [LARGE SCALE GENOMIC DNA]</scope>
    <source>
        <strain evidence="7 8">CGMCC 1.10457</strain>
    </source>
</reference>
<keyword evidence="3 6" id="KW-0812">Transmembrane</keyword>
<dbReference type="InterPro" id="IPR051907">
    <property type="entry name" value="DoxX-like_oxidoreductase"/>
</dbReference>
<dbReference type="PANTHER" id="PTHR33452:SF1">
    <property type="entry name" value="INNER MEMBRANE PROTEIN YPHA-RELATED"/>
    <property type="match status" value="1"/>
</dbReference>
<evidence type="ECO:0000313" key="7">
    <source>
        <dbReference type="EMBL" id="SFS08028.1"/>
    </source>
</evidence>
<dbReference type="InterPro" id="IPR032808">
    <property type="entry name" value="DoxX"/>
</dbReference>
<evidence type="ECO:0000256" key="1">
    <source>
        <dbReference type="ARBA" id="ARBA00004651"/>
    </source>
</evidence>
<evidence type="ECO:0000256" key="2">
    <source>
        <dbReference type="ARBA" id="ARBA00022475"/>
    </source>
</evidence>
<keyword evidence="8" id="KW-1185">Reference proteome</keyword>
<accession>A0A1I6LX96</accession>
<evidence type="ECO:0000256" key="6">
    <source>
        <dbReference type="SAM" id="Phobius"/>
    </source>
</evidence>
<feature type="transmembrane region" description="Helical" evidence="6">
    <location>
        <begin position="12"/>
        <end position="30"/>
    </location>
</feature>
<feature type="transmembrane region" description="Helical" evidence="6">
    <location>
        <begin position="108"/>
        <end position="131"/>
    </location>
</feature>
<dbReference type="Pfam" id="PF07681">
    <property type="entry name" value="DoxX"/>
    <property type="match status" value="1"/>
</dbReference>
<sequence length="138" mass="14306">MAFTGTEGLVLLVARVLFGGVIAFTGLNHFMQTEQMTGYAQHKGLPAPKLAVLGSGLALILGGLAIVLGIFPTVGGVVVAGFLVVAGVLFHDFWAVPEDQQQDEMTHFLKNVALAGGALALAVLAVERWAFSVGLGAF</sequence>
<dbReference type="RefSeq" id="WP_089817765.1">
    <property type="nucleotide sequence ID" value="NZ_FOZK01000003.1"/>
</dbReference>
<dbReference type="EMBL" id="FOZK01000003">
    <property type="protein sequence ID" value="SFS08028.1"/>
    <property type="molecule type" value="Genomic_DNA"/>
</dbReference>
<feature type="transmembrane region" description="Helical" evidence="6">
    <location>
        <begin position="77"/>
        <end position="96"/>
    </location>
</feature>
<feature type="transmembrane region" description="Helical" evidence="6">
    <location>
        <begin position="50"/>
        <end position="71"/>
    </location>
</feature>
<comment type="subcellular location">
    <subcellularLocation>
        <location evidence="1">Cell membrane</location>
        <topology evidence="1">Multi-pass membrane protein</topology>
    </subcellularLocation>
</comment>
<proteinExistence type="predicted"/>
<dbReference type="Proteomes" id="UP000199062">
    <property type="component" value="Unassembled WGS sequence"/>
</dbReference>
<keyword evidence="5 6" id="KW-0472">Membrane</keyword>
<name>A0A1I6LX96_9EURY</name>
<evidence type="ECO:0000256" key="3">
    <source>
        <dbReference type="ARBA" id="ARBA00022692"/>
    </source>
</evidence>
<dbReference type="STRING" id="767519.SAMN05216559_3338"/>
<organism evidence="7 8">
    <name type="scientific">Halomicrobium zhouii</name>
    <dbReference type="NCBI Taxonomy" id="767519"/>
    <lineage>
        <taxon>Archaea</taxon>
        <taxon>Methanobacteriati</taxon>
        <taxon>Methanobacteriota</taxon>
        <taxon>Stenosarchaea group</taxon>
        <taxon>Halobacteria</taxon>
        <taxon>Halobacteriales</taxon>
        <taxon>Haloarculaceae</taxon>
        <taxon>Halomicrobium</taxon>
    </lineage>
</organism>
<protein>
    <submittedName>
        <fullName evidence="7">Uncharacterized membrane protein YphA, DoxX/SURF4 family</fullName>
    </submittedName>
</protein>
<dbReference type="GO" id="GO:0005886">
    <property type="term" value="C:plasma membrane"/>
    <property type="evidence" value="ECO:0007669"/>
    <property type="project" value="UniProtKB-SubCell"/>
</dbReference>
<evidence type="ECO:0000256" key="4">
    <source>
        <dbReference type="ARBA" id="ARBA00022989"/>
    </source>
</evidence>
<dbReference type="PANTHER" id="PTHR33452">
    <property type="entry name" value="OXIDOREDUCTASE CATD-RELATED"/>
    <property type="match status" value="1"/>
</dbReference>
<evidence type="ECO:0000313" key="8">
    <source>
        <dbReference type="Proteomes" id="UP000199062"/>
    </source>
</evidence>
<dbReference type="OrthoDB" id="340328at2157"/>